<dbReference type="RefSeq" id="WP_052415224.1">
    <property type="nucleotide sequence ID" value="NZ_BBNQ01000002.1"/>
</dbReference>
<accession>A0A090V931</accession>
<dbReference type="PANTHER" id="PTHR34978:SF3">
    <property type="entry name" value="SLR0241 PROTEIN"/>
    <property type="match status" value="1"/>
</dbReference>
<comment type="subcellular location">
    <subcellularLocation>
        <location evidence="1">Cell outer membrane</location>
        <topology evidence="1">Multi-pass membrane protein</topology>
    </subcellularLocation>
</comment>
<gene>
    <name evidence="4" type="ORF">JCM19300_4262</name>
</gene>
<keyword evidence="1 2" id="KW-0812">Transmembrane</keyword>
<name>A0A090V931_9FLAO</name>
<keyword evidence="1" id="KW-1134">Transmembrane beta strand</keyword>
<sequence length="537" mass="61639">MEYLLKVSALLAIFYVSYKVFLQRDTFFNENRWFLILGIVTAFVLPFLVIPIYIEYTPVDVPNFNNIPTEVSENIEASFNILDYLPITYLLGVIGFSIRFVIQLTSLSLVISKSKKEKHGKYTYIKTDKNISPFSFFNWIVFNPNNFNNTELEQILIHEKIHSNQKHSIDVLLTQLSCIALWFNPFIWFYNKALKQNLEFIADNETQHQIDCKKTYQITLLKTSLPSHQMALTNNFHTSLIKKRIVMLHKSKSKKISLFKYAIVLPLLTLFLMSFNTEEVIINSKTEDVSNINNLTTSEDKLNLYIHKETTDNTIEKLKSDLAQKGYSLKIGKLRRNKNNLITDIKISVSYKASHSTSYSSNSSAPIKTINIIIDKSDHSITIRNSNDENLKIGLEITKAQVLTDTDRLYIIDGKIIEEKGFTLQEDNVKSINVLKGKSAIDKYGEKAKNGAIEITTKNNNQKNSDSVQTKKTQHKLEIAKDKQPLVYVDNEEVNYEDLKNLDTENIESINVLKNKNATDKYGDKGKNGVIEITTKK</sequence>
<proteinExistence type="inferred from homology"/>
<evidence type="ECO:0000313" key="4">
    <source>
        <dbReference type="EMBL" id="GAL61316.1"/>
    </source>
</evidence>
<dbReference type="SUPFAM" id="SSF56935">
    <property type="entry name" value="Porins"/>
    <property type="match status" value="1"/>
</dbReference>
<dbReference type="PROSITE" id="PS52016">
    <property type="entry name" value="TONB_DEPENDENT_REC_3"/>
    <property type="match status" value="1"/>
</dbReference>
<feature type="transmembrane region" description="Helical" evidence="2">
    <location>
        <begin position="87"/>
        <end position="111"/>
    </location>
</feature>
<evidence type="ECO:0000259" key="3">
    <source>
        <dbReference type="Pfam" id="PF05569"/>
    </source>
</evidence>
<feature type="domain" description="Peptidase M56" evidence="3">
    <location>
        <begin position="140"/>
        <end position="248"/>
    </location>
</feature>
<comment type="caution">
    <text evidence="4">The sequence shown here is derived from an EMBL/GenBank/DDBJ whole genome shotgun (WGS) entry which is preliminary data.</text>
</comment>
<reference evidence="4 5" key="1">
    <citation type="journal article" date="2014" name="Genome Announc.">
        <title>Draft Genome Sequences of Marine Flavobacterium Algibacter lectus Strains SS8 and NR4.</title>
        <authorList>
            <person name="Takatani N."/>
            <person name="Nakanishi M."/>
            <person name="Meirelles P."/>
            <person name="Mino S."/>
            <person name="Suda W."/>
            <person name="Oshima K."/>
            <person name="Hattori M."/>
            <person name="Ohkuma M."/>
            <person name="Hosokawa M."/>
            <person name="Miyashita K."/>
            <person name="Thompson F.L."/>
            <person name="Niwa A."/>
            <person name="Sawabe T."/>
            <person name="Sawabe T."/>
        </authorList>
    </citation>
    <scope>NUCLEOTIDE SEQUENCE [LARGE SCALE GENOMIC DNA]</scope>
    <source>
        <strain evidence="4 5">JCM 19300</strain>
    </source>
</reference>
<dbReference type="EMBL" id="BBNQ01000002">
    <property type="protein sequence ID" value="GAL61316.1"/>
    <property type="molecule type" value="Genomic_DNA"/>
</dbReference>
<dbReference type="InterPro" id="IPR037066">
    <property type="entry name" value="Plug_dom_sf"/>
</dbReference>
<dbReference type="InterPro" id="IPR052173">
    <property type="entry name" value="Beta-lactam_resp_regulator"/>
</dbReference>
<protein>
    <submittedName>
        <fullName evidence="4">Regulatory sensor-transducer</fullName>
    </submittedName>
</protein>
<dbReference type="Proteomes" id="UP000029644">
    <property type="component" value="Unassembled WGS sequence"/>
</dbReference>
<evidence type="ECO:0000256" key="2">
    <source>
        <dbReference type="SAM" id="Phobius"/>
    </source>
</evidence>
<keyword evidence="2" id="KW-1133">Transmembrane helix</keyword>
<dbReference type="OrthoDB" id="1522859at2"/>
<dbReference type="CDD" id="cd07341">
    <property type="entry name" value="M56_BlaR1_MecR1_like"/>
    <property type="match status" value="1"/>
</dbReference>
<keyword evidence="1" id="KW-0998">Cell outer membrane</keyword>
<feature type="transmembrane region" description="Helical" evidence="2">
    <location>
        <begin position="34"/>
        <end position="54"/>
    </location>
</feature>
<evidence type="ECO:0000313" key="5">
    <source>
        <dbReference type="Proteomes" id="UP000029644"/>
    </source>
</evidence>
<dbReference type="Pfam" id="PF05569">
    <property type="entry name" value="Peptidase_M56"/>
    <property type="match status" value="1"/>
</dbReference>
<keyword evidence="1" id="KW-0813">Transport</keyword>
<dbReference type="InterPro" id="IPR039426">
    <property type="entry name" value="TonB-dep_rcpt-like"/>
</dbReference>
<evidence type="ECO:0000256" key="1">
    <source>
        <dbReference type="PROSITE-ProRule" id="PRU01360"/>
    </source>
</evidence>
<feature type="transmembrane region" description="Helical" evidence="2">
    <location>
        <begin position="6"/>
        <end position="22"/>
    </location>
</feature>
<dbReference type="PANTHER" id="PTHR34978">
    <property type="entry name" value="POSSIBLE SENSOR-TRANSDUCER PROTEIN BLAR"/>
    <property type="match status" value="1"/>
</dbReference>
<feature type="transmembrane region" description="Helical" evidence="2">
    <location>
        <begin position="258"/>
        <end position="275"/>
    </location>
</feature>
<dbReference type="Gene3D" id="2.170.130.10">
    <property type="entry name" value="TonB-dependent receptor, plug domain"/>
    <property type="match status" value="2"/>
</dbReference>
<keyword evidence="1 2" id="KW-0472">Membrane</keyword>
<dbReference type="GO" id="GO:0009279">
    <property type="term" value="C:cell outer membrane"/>
    <property type="evidence" value="ECO:0007669"/>
    <property type="project" value="UniProtKB-SubCell"/>
</dbReference>
<dbReference type="AlphaFoldDB" id="A0A090V931"/>
<comment type="similarity">
    <text evidence="1">Belongs to the TonB-dependent receptor family.</text>
</comment>
<organism evidence="4 5">
    <name type="scientific">Algibacter lectus</name>
    <dbReference type="NCBI Taxonomy" id="221126"/>
    <lineage>
        <taxon>Bacteria</taxon>
        <taxon>Pseudomonadati</taxon>
        <taxon>Bacteroidota</taxon>
        <taxon>Flavobacteriia</taxon>
        <taxon>Flavobacteriales</taxon>
        <taxon>Flavobacteriaceae</taxon>
        <taxon>Algibacter</taxon>
    </lineage>
</organism>
<dbReference type="InterPro" id="IPR008756">
    <property type="entry name" value="Peptidase_M56"/>
</dbReference>